<comment type="caution">
    <text evidence="1">The sequence shown here is derived from an EMBL/GenBank/DDBJ whole genome shotgun (WGS) entry which is preliminary data.</text>
</comment>
<dbReference type="HOGENOM" id="CLU_2857396_0_0_6"/>
<reference evidence="1 2" key="1">
    <citation type="submission" date="2013-02" db="EMBL/GenBank/DDBJ databases">
        <title>The Genome Sequence of Acinetobacter bereziniae NIPH 3.</title>
        <authorList>
            <consortium name="The Broad Institute Genome Sequencing Platform"/>
            <consortium name="The Broad Institute Genome Sequencing Center for Infectious Disease"/>
            <person name="Cerqueira G."/>
            <person name="Feldgarden M."/>
            <person name="Courvalin P."/>
            <person name="Perichon B."/>
            <person name="Grillot-Courvalin C."/>
            <person name="Clermont D."/>
            <person name="Rocha E."/>
            <person name="Yoon E.-J."/>
            <person name="Nemec A."/>
            <person name="Walker B."/>
            <person name="Young S.K."/>
            <person name="Zeng Q."/>
            <person name="Gargeya S."/>
            <person name="Fitzgerald M."/>
            <person name="Haas B."/>
            <person name="Abouelleil A."/>
            <person name="Alvarado L."/>
            <person name="Arachchi H.M."/>
            <person name="Berlin A.M."/>
            <person name="Chapman S.B."/>
            <person name="Dewar J."/>
            <person name="Goldberg J."/>
            <person name="Griggs A."/>
            <person name="Gujja S."/>
            <person name="Hansen M."/>
            <person name="Howarth C."/>
            <person name="Imamovic A."/>
            <person name="Larimer J."/>
            <person name="McCowan C."/>
            <person name="Murphy C."/>
            <person name="Neiman D."/>
            <person name="Pearson M."/>
            <person name="Priest M."/>
            <person name="Roberts A."/>
            <person name="Saif S."/>
            <person name="Shea T."/>
            <person name="Sisk P."/>
            <person name="Sykes S."/>
            <person name="Wortman J."/>
            <person name="Nusbaum C."/>
            <person name="Birren B."/>
        </authorList>
    </citation>
    <scope>NUCLEOTIDE SEQUENCE [LARGE SCALE GENOMIC DNA]</scope>
    <source>
        <strain evidence="1 2">NIPH 3</strain>
    </source>
</reference>
<protein>
    <submittedName>
        <fullName evidence="1">Uncharacterized protein</fullName>
    </submittedName>
</protein>
<organism evidence="1 2">
    <name type="scientific">Acinetobacter bereziniae NIPH 3</name>
    <dbReference type="NCBI Taxonomy" id="1217651"/>
    <lineage>
        <taxon>Bacteria</taxon>
        <taxon>Pseudomonadati</taxon>
        <taxon>Pseudomonadota</taxon>
        <taxon>Gammaproteobacteria</taxon>
        <taxon>Moraxellales</taxon>
        <taxon>Moraxellaceae</taxon>
        <taxon>Acinetobacter</taxon>
    </lineage>
</organism>
<dbReference type="Proteomes" id="UP000013270">
    <property type="component" value="Unassembled WGS sequence"/>
</dbReference>
<evidence type="ECO:0000313" key="2">
    <source>
        <dbReference type="Proteomes" id="UP000013270"/>
    </source>
</evidence>
<accession>N8YGQ1</accession>
<dbReference type="EMBL" id="APPK01000048">
    <property type="protein sequence ID" value="ENV20439.1"/>
    <property type="molecule type" value="Genomic_DNA"/>
</dbReference>
<sequence length="64" mass="7460">MINLFFVNVLLSLSFLRLFSKVIDQILKIGKCYSKYYRKIIYFGAIQHDKAIKGDLNIGVNIYV</sequence>
<dbReference type="AlphaFoldDB" id="N8YGQ1"/>
<dbReference type="RefSeq" id="WP_004824389.1">
    <property type="nucleotide sequence ID" value="NZ_KB849459.1"/>
</dbReference>
<proteinExistence type="predicted"/>
<name>N8YGQ1_ACIBZ</name>
<evidence type="ECO:0000313" key="1">
    <source>
        <dbReference type="EMBL" id="ENV20439.1"/>
    </source>
</evidence>
<gene>
    <name evidence="1" type="ORF">F963_03486</name>
</gene>